<dbReference type="InterPro" id="IPR003615">
    <property type="entry name" value="HNH_nuc"/>
</dbReference>
<dbReference type="CDD" id="cd00085">
    <property type="entry name" value="HNHc"/>
    <property type="match status" value="1"/>
</dbReference>
<dbReference type="PANTHER" id="PTHR33877:SF1">
    <property type="entry name" value="TYPE IV METHYL-DIRECTED RESTRICTION ENZYME ECOKMCRA"/>
    <property type="match status" value="1"/>
</dbReference>
<dbReference type="AlphaFoldDB" id="A0A367RE75"/>
<gene>
    <name evidence="2" type="ORF">A6769_20735</name>
</gene>
<sequence length="148" mass="17132">MGVKDSTRQFVRERAKYLCEYCHSPERSSSDRFTIDHLIPQSLGGSDADDNLALACRRCNERRYNFTTGIDAQTQQEVALFNPRRQRWVDHFIWTGDGLKIVGKSATGRATCHRLDINDEFHNQGFIQESRQLWIQGGWHPPVNDPRL</sequence>
<dbReference type="InterPro" id="IPR052892">
    <property type="entry name" value="NA-targeting_endonuclease"/>
</dbReference>
<dbReference type="EMBL" id="LXQE01000154">
    <property type="protein sequence ID" value="RCJ34837.1"/>
    <property type="molecule type" value="Genomic_DNA"/>
</dbReference>
<dbReference type="GO" id="GO:0003676">
    <property type="term" value="F:nucleic acid binding"/>
    <property type="evidence" value="ECO:0007669"/>
    <property type="project" value="InterPro"/>
</dbReference>
<dbReference type="GO" id="GO:0008270">
    <property type="term" value="F:zinc ion binding"/>
    <property type="evidence" value="ECO:0007669"/>
    <property type="project" value="InterPro"/>
</dbReference>
<organism evidence="2 3">
    <name type="scientific">Nostoc punctiforme NIES-2108</name>
    <dbReference type="NCBI Taxonomy" id="1356359"/>
    <lineage>
        <taxon>Bacteria</taxon>
        <taxon>Bacillati</taxon>
        <taxon>Cyanobacteriota</taxon>
        <taxon>Cyanophyceae</taxon>
        <taxon>Nostocales</taxon>
        <taxon>Nostocaceae</taxon>
        <taxon>Nostoc</taxon>
    </lineage>
</organism>
<comment type="caution">
    <text evidence="2">The sequence shown here is derived from an EMBL/GenBank/DDBJ whole genome shotgun (WGS) entry which is preliminary data.</text>
</comment>
<dbReference type="InterPro" id="IPR002711">
    <property type="entry name" value="HNH"/>
</dbReference>
<dbReference type="SMART" id="SM00507">
    <property type="entry name" value="HNHc"/>
    <property type="match status" value="1"/>
</dbReference>
<accession>A0A367RE75</accession>
<keyword evidence="2" id="KW-0255">Endonuclease</keyword>
<dbReference type="PANTHER" id="PTHR33877">
    <property type="entry name" value="SLL1193 PROTEIN"/>
    <property type="match status" value="1"/>
</dbReference>
<name>A0A367RE75_NOSPU</name>
<evidence type="ECO:0000313" key="2">
    <source>
        <dbReference type="EMBL" id="RCJ34837.1"/>
    </source>
</evidence>
<evidence type="ECO:0000313" key="3">
    <source>
        <dbReference type="Proteomes" id="UP000252085"/>
    </source>
</evidence>
<evidence type="ECO:0000259" key="1">
    <source>
        <dbReference type="SMART" id="SM00507"/>
    </source>
</evidence>
<proteinExistence type="predicted"/>
<dbReference type="Pfam" id="PF01844">
    <property type="entry name" value="HNH"/>
    <property type="match status" value="1"/>
</dbReference>
<keyword evidence="2" id="KW-0378">Hydrolase</keyword>
<protein>
    <submittedName>
        <fullName evidence="2">HNH endonuclease</fullName>
    </submittedName>
</protein>
<dbReference type="Proteomes" id="UP000252085">
    <property type="component" value="Unassembled WGS sequence"/>
</dbReference>
<feature type="domain" description="HNH nuclease" evidence="1">
    <location>
        <begin position="6"/>
        <end position="61"/>
    </location>
</feature>
<reference evidence="2 3" key="1">
    <citation type="submission" date="2016-04" db="EMBL/GenBank/DDBJ databases">
        <authorList>
            <person name="Evans L.H."/>
            <person name="Alamgir A."/>
            <person name="Owens N."/>
            <person name="Weber N.D."/>
            <person name="Virtaneva K."/>
            <person name="Barbian K."/>
            <person name="Babar A."/>
            <person name="Rosenke K."/>
        </authorList>
    </citation>
    <scope>NUCLEOTIDE SEQUENCE [LARGE SCALE GENOMIC DNA]</scope>
    <source>
        <strain evidence="2">NIES-2108</strain>
    </source>
</reference>
<keyword evidence="2" id="KW-0540">Nuclease</keyword>
<dbReference type="Gene3D" id="1.10.30.50">
    <property type="match status" value="1"/>
</dbReference>
<dbReference type="GO" id="GO:0004519">
    <property type="term" value="F:endonuclease activity"/>
    <property type="evidence" value="ECO:0007669"/>
    <property type="project" value="UniProtKB-KW"/>
</dbReference>